<dbReference type="GO" id="GO:0016491">
    <property type="term" value="F:oxidoreductase activity"/>
    <property type="evidence" value="ECO:0007669"/>
    <property type="project" value="UniProtKB-KW"/>
</dbReference>
<dbReference type="Pfam" id="PF03450">
    <property type="entry name" value="CO_deh_flav_C"/>
    <property type="match status" value="1"/>
</dbReference>
<comment type="caution">
    <text evidence="8">The sequence shown here is derived from an EMBL/GenBank/DDBJ whole genome shotgun (WGS) entry which is preliminary data.</text>
</comment>
<dbReference type="InterPro" id="IPR005107">
    <property type="entry name" value="CO_DH_flav_C"/>
</dbReference>
<dbReference type="Pfam" id="PF00111">
    <property type="entry name" value="Fer2"/>
    <property type="match status" value="1"/>
</dbReference>
<dbReference type="InterPro" id="IPR016166">
    <property type="entry name" value="FAD-bd_PCMH"/>
</dbReference>
<dbReference type="PROSITE" id="PS51085">
    <property type="entry name" value="2FE2S_FER_2"/>
    <property type="match status" value="1"/>
</dbReference>
<evidence type="ECO:0000256" key="1">
    <source>
        <dbReference type="ARBA" id="ARBA00022630"/>
    </source>
</evidence>
<dbReference type="InterPro" id="IPR036010">
    <property type="entry name" value="2Fe-2S_ferredoxin-like_sf"/>
</dbReference>
<dbReference type="InterPro" id="IPR051312">
    <property type="entry name" value="Diverse_Substr_Oxidored"/>
</dbReference>
<keyword evidence="9" id="KW-1185">Reference proteome</keyword>
<dbReference type="Gene3D" id="3.30.465.10">
    <property type="match status" value="1"/>
</dbReference>
<proteinExistence type="predicted"/>
<gene>
    <name evidence="8" type="ORF">FK530_13720</name>
</gene>
<dbReference type="Gene3D" id="3.30.43.10">
    <property type="entry name" value="Uridine Diphospho-n-acetylenolpyruvylglucosamine Reductase, domain 2"/>
    <property type="match status" value="1"/>
</dbReference>
<name>A0A5C5S0F0_9ACTN</name>
<dbReference type="PANTHER" id="PTHR42659">
    <property type="entry name" value="XANTHINE DEHYDROGENASE SUBUNIT C-RELATED"/>
    <property type="match status" value="1"/>
</dbReference>
<keyword evidence="5" id="KW-0408">Iron</keyword>
<keyword evidence="4" id="KW-0560">Oxidoreductase</keyword>
<dbReference type="EMBL" id="VIGX01000007">
    <property type="protein sequence ID" value="TWS28138.1"/>
    <property type="molecule type" value="Genomic_DNA"/>
</dbReference>
<evidence type="ECO:0000259" key="7">
    <source>
        <dbReference type="PROSITE" id="PS51387"/>
    </source>
</evidence>
<evidence type="ECO:0000259" key="6">
    <source>
        <dbReference type="PROSITE" id="PS51085"/>
    </source>
</evidence>
<dbReference type="GO" id="GO:0046872">
    <property type="term" value="F:metal ion binding"/>
    <property type="evidence" value="ECO:0007669"/>
    <property type="project" value="UniProtKB-KW"/>
</dbReference>
<dbReference type="GO" id="GO:0051537">
    <property type="term" value="F:2 iron, 2 sulfur cluster binding"/>
    <property type="evidence" value="ECO:0007669"/>
    <property type="project" value="InterPro"/>
</dbReference>
<dbReference type="GO" id="GO:0071949">
    <property type="term" value="F:FAD binding"/>
    <property type="evidence" value="ECO:0007669"/>
    <property type="project" value="InterPro"/>
</dbReference>
<dbReference type="SMART" id="SM01092">
    <property type="entry name" value="CO_deh_flav_C"/>
    <property type="match status" value="1"/>
</dbReference>
<dbReference type="OrthoDB" id="159930at2"/>
<organism evidence="8 9">
    <name type="scientific">Tsukamurella conjunctivitidis</name>
    <dbReference type="NCBI Taxonomy" id="2592068"/>
    <lineage>
        <taxon>Bacteria</taxon>
        <taxon>Bacillati</taxon>
        <taxon>Actinomycetota</taxon>
        <taxon>Actinomycetes</taxon>
        <taxon>Mycobacteriales</taxon>
        <taxon>Tsukamurellaceae</taxon>
        <taxon>Tsukamurella</taxon>
    </lineage>
</organism>
<dbReference type="InterPro" id="IPR002888">
    <property type="entry name" value="2Fe-2S-bd"/>
</dbReference>
<dbReference type="InterPro" id="IPR012175">
    <property type="entry name" value="Xanth_DH_ssu_bac"/>
</dbReference>
<feature type="domain" description="FAD-binding PCMH-type" evidence="7">
    <location>
        <begin position="243"/>
        <end position="416"/>
    </location>
</feature>
<sequence>MKCTGSCSHGKPAVQLSLANHACRNRVPRFSRDAAVTETLTGCHVTVNGRSRPFTGPVHTSALDWLRDQGLTGAKEGCAEGECGACSILVARPGDPEAPDDRTRWTAINACLTPAAALADQEVVTSEGLGGPDESHPVQTAMALRGGSQCGYCTPGFICSMAAEFYRPDRAPSGGPAGECGDHDDEHGPNGFDLHSLSGNLCRCTGYRPIRDAAYGLPSEPAPDDPLAARRTAAAPAATPTEITGPQGRFVRPAGLSEVLDLLAGDDSPVLVAGSTDFGVDVNLKGRREPLVVAIDRLPELRELRWAHDELEIGAALTLSEIERRLDGRVPLLAQLFPQFASRLIRNAATLGGNLGTGSPIGDTPPALLALEARLVLASRDGERTVPLADYFTGYRATVRRPDELIKAVRIPLPLNPLTAFHKIAKRRFDDISSVAVAFALTVEHGTITRAAIGLGGVAATPLRATATERALLGRPWSEDTVRAAAEVLRAEGTPMDDHRASGRYRVAMLGRSLEKLFADDQAREELS</sequence>
<dbReference type="SUPFAM" id="SSF54292">
    <property type="entry name" value="2Fe-2S ferredoxin-like"/>
    <property type="match status" value="1"/>
</dbReference>
<keyword evidence="2" id="KW-0479">Metal-binding</keyword>
<dbReference type="InterPro" id="IPR036318">
    <property type="entry name" value="FAD-bd_PCMH-like_sf"/>
</dbReference>
<dbReference type="AlphaFoldDB" id="A0A5C5S0F0"/>
<evidence type="ECO:0000256" key="5">
    <source>
        <dbReference type="ARBA" id="ARBA00023004"/>
    </source>
</evidence>
<dbReference type="SUPFAM" id="SSF55447">
    <property type="entry name" value="CO dehydrogenase flavoprotein C-terminal domain-like"/>
    <property type="match status" value="1"/>
</dbReference>
<dbReference type="InterPro" id="IPR002346">
    <property type="entry name" value="Mopterin_DH_FAD-bd"/>
</dbReference>
<accession>A0A5C5S0F0</accession>
<dbReference type="InterPro" id="IPR036884">
    <property type="entry name" value="2Fe-2S-bd_dom_sf"/>
</dbReference>
<dbReference type="PROSITE" id="PS51387">
    <property type="entry name" value="FAD_PCMH"/>
    <property type="match status" value="1"/>
</dbReference>
<reference evidence="8 9" key="1">
    <citation type="submission" date="2019-06" db="EMBL/GenBank/DDBJ databases">
        <title>Tsukamurella conjunctivitidis sp. nov., Tsukamurella assacharolytica sp. nov. and Tsukamurella sputae sp. nov. isolated from patients with conjunctivitis, bacteraemia (lymphoma) and respiratory infection (sputum) in Hong Kong.</title>
        <authorList>
            <person name="Teng J.L.L."/>
            <person name="Lee H.H."/>
            <person name="Fong J.Y.H."/>
            <person name="Fok K.M.N."/>
            <person name="Lau S.K.P."/>
            <person name="Woo P.C.Y."/>
        </authorList>
    </citation>
    <scope>NUCLEOTIDE SEQUENCE [LARGE SCALE GENOMIC DNA]</scope>
    <source>
        <strain evidence="8 9">HKU72</strain>
    </source>
</reference>
<dbReference type="InterPro" id="IPR012675">
    <property type="entry name" value="Beta-grasp_dom_sf"/>
</dbReference>
<dbReference type="Gene3D" id="1.10.150.120">
    <property type="entry name" value="[2Fe-2S]-binding domain"/>
    <property type="match status" value="1"/>
</dbReference>
<dbReference type="PIRSF" id="PIRSF036557">
    <property type="entry name" value="XdhA_RC"/>
    <property type="match status" value="1"/>
</dbReference>
<dbReference type="InterPro" id="IPR001041">
    <property type="entry name" value="2Fe-2S_ferredoxin-type"/>
</dbReference>
<keyword evidence="3" id="KW-0274">FAD</keyword>
<dbReference type="InterPro" id="IPR036683">
    <property type="entry name" value="CO_DH_flav_C_dom_sf"/>
</dbReference>
<dbReference type="Pfam" id="PF00941">
    <property type="entry name" value="FAD_binding_5"/>
    <property type="match status" value="1"/>
</dbReference>
<dbReference type="SUPFAM" id="SSF47741">
    <property type="entry name" value="CO dehydrogenase ISP C-domain like"/>
    <property type="match status" value="1"/>
</dbReference>
<dbReference type="Gene3D" id="3.10.20.30">
    <property type="match status" value="1"/>
</dbReference>
<dbReference type="PANTHER" id="PTHR42659:SF2">
    <property type="entry name" value="XANTHINE DEHYDROGENASE SUBUNIT C-RELATED"/>
    <property type="match status" value="1"/>
</dbReference>
<evidence type="ECO:0000256" key="4">
    <source>
        <dbReference type="ARBA" id="ARBA00023002"/>
    </source>
</evidence>
<dbReference type="Proteomes" id="UP000319375">
    <property type="component" value="Unassembled WGS sequence"/>
</dbReference>
<dbReference type="InterPro" id="IPR006058">
    <property type="entry name" value="2Fe2S_fd_BS"/>
</dbReference>
<dbReference type="PROSITE" id="PS00197">
    <property type="entry name" value="2FE2S_FER_1"/>
    <property type="match status" value="1"/>
</dbReference>
<protein>
    <submittedName>
        <fullName evidence="8">2Fe-2S iron-sulfur cluster binding domain-containing protein</fullName>
    </submittedName>
</protein>
<dbReference type="Pfam" id="PF01799">
    <property type="entry name" value="Fer2_2"/>
    <property type="match status" value="1"/>
</dbReference>
<dbReference type="CDD" id="cd00207">
    <property type="entry name" value="fer2"/>
    <property type="match status" value="1"/>
</dbReference>
<evidence type="ECO:0000256" key="3">
    <source>
        <dbReference type="ARBA" id="ARBA00022827"/>
    </source>
</evidence>
<dbReference type="InterPro" id="IPR016167">
    <property type="entry name" value="FAD-bd_PCMH_sub1"/>
</dbReference>
<dbReference type="InterPro" id="IPR016169">
    <property type="entry name" value="FAD-bd_PCMH_sub2"/>
</dbReference>
<keyword evidence="1" id="KW-0285">Flavoprotein</keyword>
<evidence type="ECO:0000313" key="8">
    <source>
        <dbReference type="EMBL" id="TWS28138.1"/>
    </source>
</evidence>
<evidence type="ECO:0000313" key="9">
    <source>
        <dbReference type="Proteomes" id="UP000319375"/>
    </source>
</evidence>
<feature type="domain" description="2Fe-2S ferredoxin-type" evidence="6">
    <location>
        <begin position="43"/>
        <end position="129"/>
    </location>
</feature>
<dbReference type="Gene3D" id="3.30.390.50">
    <property type="entry name" value="CO dehydrogenase flavoprotein, C-terminal domain"/>
    <property type="match status" value="1"/>
</dbReference>
<dbReference type="SUPFAM" id="SSF56176">
    <property type="entry name" value="FAD-binding/transporter-associated domain-like"/>
    <property type="match status" value="1"/>
</dbReference>
<evidence type="ECO:0000256" key="2">
    <source>
        <dbReference type="ARBA" id="ARBA00022723"/>
    </source>
</evidence>